<gene>
    <name evidence="2" type="ORF">DFJ64_0975</name>
</gene>
<dbReference type="Proteomes" id="UP000256485">
    <property type="component" value="Unassembled WGS sequence"/>
</dbReference>
<evidence type="ECO:0000313" key="2">
    <source>
        <dbReference type="EMBL" id="REF35593.1"/>
    </source>
</evidence>
<dbReference type="AlphaFoldDB" id="A0A3D9V4H5"/>
<reference evidence="2 3" key="1">
    <citation type="submission" date="2018-08" db="EMBL/GenBank/DDBJ databases">
        <title>Sequencing the genomes of 1000 actinobacteria strains.</title>
        <authorList>
            <person name="Klenk H.-P."/>
        </authorList>
    </citation>
    <scope>NUCLEOTIDE SEQUENCE [LARGE SCALE GENOMIC DNA]</scope>
    <source>
        <strain evidence="2 3">DSM 22891</strain>
    </source>
</reference>
<name>A0A3D9V4H5_THECX</name>
<dbReference type="EMBL" id="QTUC01000001">
    <property type="protein sequence ID" value="REF35593.1"/>
    <property type="molecule type" value="Genomic_DNA"/>
</dbReference>
<dbReference type="OrthoDB" id="3830111at2"/>
<feature type="compositionally biased region" description="Basic and acidic residues" evidence="1">
    <location>
        <begin position="134"/>
        <end position="150"/>
    </location>
</feature>
<comment type="caution">
    <text evidence="2">The sequence shown here is derived from an EMBL/GenBank/DDBJ whole genome shotgun (WGS) entry which is preliminary data.</text>
</comment>
<proteinExistence type="predicted"/>
<protein>
    <submittedName>
        <fullName evidence="2">Uncharacterized protein</fullName>
    </submittedName>
</protein>
<feature type="region of interest" description="Disordered" evidence="1">
    <location>
        <begin position="126"/>
        <end position="150"/>
    </location>
</feature>
<evidence type="ECO:0000313" key="3">
    <source>
        <dbReference type="Proteomes" id="UP000256485"/>
    </source>
</evidence>
<accession>A0A3D9V4H5</accession>
<keyword evidence="3" id="KW-1185">Reference proteome</keyword>
<organism evidence="2 3">
    <name type="scientific">Thermasporomyces composti</name>
    <dbReference type="NCBI Taxonomy" id="696763"/>
    <lineage>
        <taxon>Bacteria</taxon>
        <taxon>Bacillati</taxon>
        <taxon>Actinomycetota</taxon>
        <taxon>Actinomycetes</taxon>
        <taxon>Propionibacteriales</taxon>
        <taxon>Nocardioidaceae</taxon>
        <taxon>Thermasporomyces</taxon>
    </lineage>
</organism>
<dbReference type="RefSeq" id="WP_147304598.1">
    <property type="nucleotide sequence ID" value="NZ_QTUC01000001.1"/>
</dbReference>
<evidence type="ECO:0000256" key="1">
    <source>
        <dbReference type="SAM" id="MobiDB-lite"/>
    </source>
</evidence>
<sequence length="150" mass="17429">MRERYTYEIATRSQDGQWRTALRRDDTFSRDPASIARSLLEQWIIDHQGKLPGGRVFIYRGSHQLSDRITPSVRVQVFRGALQEREDQPVAVAYLGHAERDYPRNRQSGRRFVASYSSHLSRLSKLRLPPQRPGDGRADELRDLRTGIRP</sequence>